<keyword evidence="20" id="KW-1185">Reference proteome</keyword>
<comment type="function">
    <text evidence="11">Cell surface receptor that may play a role in the innate and adaptive immune response. Acts as a counter-receptor for CD276 and interaction with CD276 on T-cells enhances T-cell activation.</text>
</comment>
<accession>A0A2K6UUU2</accession>
<keyword evidence="3 16" id="KW-0812">Transmembrane</keyword>
<dbReference type="InterPro" id="IPR007110">
    <property type="entry name" value="Ig-like_dom"/>
</dbReference>
<keyword evidence="7" id="KW-1015">Disulfide bond</keyword>
<evidence type="ECO:0000256" key="8">
    <source>
        <dbReference type="ARBA" id="ARBA00023170"/>
    </source>
</evidence>
<organism evidence="19 20">
    <name type="scientific">Saimiri boliviensis boliviensis</name>
    <name type="common">Bolivian squirrel monkey</name>
    <dbReference type="NCBI Taxonomy" id="39432"/>
    <lineage>
        <taxon>Eukaryota</taxon>
        <taxon>Metazoa</taxon>
        <taxon>Chordata</taxon>
        <taxon>Craniata</taxon>
        <taxon>Vertebrata</taxon>
        <taxon>Euteleostomi</taxon>
        <taxon>Mammalia</taxon>
        <taxon>Eutheria</taxon>
        <taxon>Euarchontoglires</taxon>
        <taxon>Primates</taxon>
        <taxon>Haplorrhini</taxon>
        <taxon>Platyrrhini</taxon>
        <taxon>Cebidae</taxon>
        <taxon>Saimiriinae</taxon>
        <taxon>Saimiri</taxon>
    </lineage>
</organism>
<evidence type="ECO:0000313" key="20">
    <source>
        <dbReference type="Proteomes" id="UP000233220"/>
    </source>
</evidence>
<evidence type="ECO:0000256" key="13">
    <source>
        <dbReference type="ARBA" id="ARBA00071543"/>
    </source>
</evidence>
<evidence type="ECO:0000256" key="11">
    <source>
        <dbReference type="ARBA" id="ARBA00059754"/>
    </source>
</evidence>
<dbReference type="PANTHER" id="PTHR16423">
    <property type="entry name" value="TREM-LIKE TRANSCRIPT PROTEIN"/>
    <property type="match status" value="1"/>
</dbReference>
<reference evidence="19" key="2">
    <citation type="submission" date="2025-09" db="UniProtKB">
        <authorList>
            <consortium name="Ensembl"/>
        </authorList>
    </citation>
    <scope>IDENTIFICATION</scope>
</reference>
<dbReference type="GO" id="GO:0038023">
    <property type="term" value="F:signaling receptor activity"/>
    <property type="evidence" value="ECO:0007669"/>
    <property type="project" value="Ensembl"/>
</dbReference>
<evidence type="ECO:0000256" key="14">
    <source>
        <dbReference type="ARBA" id="ARBA00082751"/>
    </source>
</evidence>
<evidence type="ECO:0000256" key="6">
    <source>
        <dbReference type="ARBA" id="ARBA00023136"/>
    </source>
</evidence>
<feature type="compositionally biased region" description="Polar residues" evidence="15">
    <location>
        <begin position="197"/>
        <end position="244"/>
    </location>
</feature>
<keyword evidence="10" id="KW-0393">Immunoglobulin domain</keyword>
<sequence length="319" mass="34804">MVPALLLLLLPLLPWPQGCVSGPPHPAESTYTKVRLLEGETLSVLCSYKGYRNRVDGKVWCKIRRRKCEPGFTRAWVKGPRYLLQDDAQAQVVSITMATLTLQDSGRYWCMRNSSGTLYPMLGIQLDVSPAPKTERNTPFTHLTNILKSETVTTGQAPTSGPDAPFTTGMMVFTPGLFTLATLLASTGPASKRGYSFTATSTTRKGSGSTAESQTVTASPSNASAGESVSTKSGHPSTRSPTTGLCLTSRSLLNRLPSIRHQDDYSTVLVVVLTFLPLLMLIVVYGFWKKRHMGSYSMCSDPSRRDPPRRPEPVEACLI</sequence>
<keyword evidence="4 17" id="KW-0732">Signal</keyword>
<evidence type="ECO:0000256" key="5">
    <source>
        <dbReference type="ARBA" id="ARBA00022989"/>
    </source>
</evidence>
<dbReference type="InterPro" id="IPR052314">
    <property type="entry name" value="Immune_rcpt_domain"/>
</dbReference>
<feature type="region of interest" description="Disordered" evidence="15">
    <location>
        <begin position="195"/>
        <end position="244"/>
    </location>
</feature>
<dbReference type="Gene3D" id="2.60.40.10">
    <property type="entry name" value="Immunoglobulins"/>
    <property type="match status" value="1"/>
</dbReference>
<evidence type="ECO:0000256" key="16">
    <source>
        <dbReference type="SAM" id="Phobius"/>
    </source>
</evidence>
<keyword evidence="8" id="KW-0675">Receptor</keyword>
<evidence type="ECO:0000256" key="4">
    <source>
        <dbReference type="ARBA" id="ARBA00022729"/>
    </source>
</evidence>
<dbReference type="SUPFAM" id="SSF48726">
    <property type="entry name" value="Immunoglobulin"/>
    <property type="match status" value="1"/>
</dbReference>
<evidence type="ECO:0000256" key="12">
    <source>
        <dbReference type="ARBA" id="ARBA00066031"/>
    </source>
</evidence>
<dbReference type="FunFam" id="2.60.40.10:FF:001672">
    <property type="entry name" value="Triggering receptor expressed on myeloid cells like 2"/>
    <property type="match status" value="1"/>
</dbReference>
<dbReference type="PANTHER" id="PTHR16423:SF3">
    <property type="entry name" value="TREM-LIKE TRANSCRIPT 2 PROTEIN"/>
    <property type="match status" value="1"/>
</dbReference>
<dbReference type="InterPro" id="IPR013783">
    <property type="entry name" value="Ig-like_fold"/>
</dbReference>
<name>A0A2K6UUU2_SAIBB</name>
<evidence type="ECO:0000256" key="9">
    <source>
        <dbReference type="ARBA" id="ARBA00023180"/>
    </source>
</evidence>
<reference evidence="19" key="1">
    <citation type="submission" date="2025-08" db="UniProtKB">
        <authorList>
            <consortium name="Ensembl"/>
        </authorList>
    </citation>
    <scope>IDENTIFICATION</scope>
</reference>
<keyword evidence="2" id="KW-1003">Cell membrane</keyword>
<protein>
    <recommendedName>
        <fullName evidence="13">Trem-like transcript 2 protein</fullName>
    </recommendedName>
    <alternativeName>
        <fullName evidence="14">Triggering receptor expressed on myeloid cells-like protein 2</fullName>
    </alternativeName>
</protein>
<feature type="chain" id="PRO_5014318874" description="Trem-like transcript 2 protein" evidence="17">
    <location>
        <begin position="22"/>
        <end position="319"/>
    </location>
</feature>
<evidence type="ECO:0000259" key="18">
    <source>
        <dbReference type="PROSITE" id="PS50835"/>
    </source>
</evidence>
<evidence type="ECO:0000256" key="1">
    <source>
        <dbReference type="ARBA" id="ARBA00004251"/>
    </source>
</evidence>
<dbReference type="STRING" id="39432.ENSSBOP00000035683"/>
<dbReference type="Ensembl" id="ENSSBOT00000052614.1">
    <property type="protein sequence ID" value="ENSSBOP00000035683.1"/>
    <property type="gene ID" value="ENSSBOG00000034001.1"/>
</dbReference>
<dbReference type="Proteomes" id="UP000233220">
    <property type="component" value="Unplaced"/>
</dbReference>
<dbReference type="InterPro" id="IPR013106">
    <property type="entry name" value="Ig_V-set"/>
</dbReference>
<evidence type="ECO:0000256" key="17">
    <source>
        <dbReference type="SAM" id="SignalP"/>
    </source>
</evidence>
<keyword evidence="6 16" id="KW-0472">Membrane</keyword>
<dbReference type="GeneTree" id="ENSGT00940000153835"/>
<evidence type="ECO:0000256" key="2">
    <source>
        <dbReference type="ARBA" id="ARBA00022475"/>
    </source>
</evidence>
<dbReference type="GO" id="GO:0042110">
    <property type="term" value="P:T cell activation"/>
    <property type="evidence" value="ECO:0007669"/>
    <property type="project" value="Ensembl"/>
</dbReference>
<feature type="transmembrane region" description="Helical" evidence="16">
    <location>
        <begin position="265"/>
        <end position="288"/>
    </location>
</feature>
<evidence type="ECO:0000256" key="10">
    <source>
        <dbReference type="ARBA" id="ARBA00023319"/>
    </source>
</evidence>
<dbReference type="OMA" id="YPLMGFQ"/>
<proteinExistence type="predicted"/>
<dbReference type="Pfam" id="PF07686">
    <property type="entry name" value="V-set"/>
    <property type="match status" value="1"/>
</dbReference>
<evidence type="ECO:0000313" key="19">
    <source>
        <dbReference type="Ensembl" id="ENSSBOP00000035683.1"/>
    </source>
</evidence>
<comment type="subunit">
    <text evidence="12">Interacts with CD276 and this interaction enhances T-cell activation.</text>
</comment>
<dbReference type="CDD" id="cd05716">
    <property type="entry name" value="IgV_pIgR_like"/>
    <property type="match status" value="1"/>
</dbReference>
<dbReference type="GO" id="GO:0009986">
    <property type="term" value="C:cell surface"/>
    <property type="evidence" value="ECO:0007669"/>
    <property type="project" value="Ensembl"/>
</dbReference>
<dbReference type="PROSITE" id="PS50835">
    <property type="entry name" value="IG_LIKE"/>
    <property type="match status" value="1"/>
</dbReference>
<feature type="domain" description="Ig-like" evidence="18">
    <location>
        <begin position="24"/>
        <end position="110"/>
    </location>
</feature>
<dbReference type="InterPro" id="IPR036179">
    <property type="entry name" value="Ig-like_dom_sf"/>
</dbReference>
<keyword evidence="5 16" id="KW-1133">Transmembrane helix</keyword>
<evidence type="ECO:0000256" key="7">
    <source>
        <dbReference type="ARBA" id="ARBA00023157"/>
    </source>
</evidence>
<evidence type="ECO:0000256" key="3">
    <source>
        <dbReference type="ARBA" id="ARBA00022692"/>
    </source>
</evidence>
<feature type="signal peptide" evidence="17">
    <location>
        <begin position="1"/>
        <end position="21"/>
    </location>
</feature>
<comment type="subcellular location">
    <subcellularLocation>
        <location evidence="1">Cell membrane</location>
        <topology evidence="1">Single-pass type I membrane protein</topology>
    </subcellularLocation>
</comment>
<dbReference type="GO" id="GO:0005886">
    <property type="term" value="C:plasma membrane"/>
    <property type="evidence" value="ECO:0007669"/>
    <property type="project" value="UniProtKB-SubCell"/>
</dbReference>
<keyword evidence="9" id="KW-0325">Glycoprotein</keyword>
<dbReference type="AlphaFoldDB" id="A0A2K6UUU2"/>
<evidence type="ECO:0000256" key="15">
    <source>
        <dbReference type="SAM" id="MobiDB-lite"/>
    </source>
</evidence>
<gene>
    <name evidence="19" type="primary">TREML2</name>
</gene>